<accession>A0AAN6MZS8</accession>
<protein>
    <submittedName>
        <fullName evidence="1">Uncharacterized protein</fullName>
    </submittedName>
</protein>
<proteinExistence type="predicted"/>
<sequence>MLRAGLMTGTSESPFAWNLAMRRRNAYGGTRGVETTGADYVQFKDRFSTIFGKGADGRVLQATIWP</sequence>
<dbReference type="AlphaFoldDB" id="A0AAN6MZS8"/>
<dbReference type="Proteomes" id="UP001303473">
    <property type="component" value="Unassembled WGS sequence"/>
</dbReference>
<gene>
    <name evidence="1" type="ORF">QBC46DRAFT_26647</name>
</gene>
<dbReference type="EMBL" id="MU853880">
    <property type="protein sequence ID" value="KAK3936547.1"/>
    <property type="molecule type" value="Genomic_DNA"/>
</dbReference>
<evidence type="ECO:0000313" key="1">
    <source>
        <dbReference type="EMBL" id="KAK3936547.1"/>
    </source>
</evidence>
<name>A0AAN6MZS8_9PEZI</name>
<evidence type="ECO:0000313" key="2">
    <source>
        <dbReference type="Proteomes" id="UP001303473"/>
    </source>
</evidence>
<reference evidence="2" key="1">
    <citation type="journal article" date="2023" name="Mol. Phylogenet. Evol.">
        <title>Genome-scale phylogeny and comparative genomics of the fungal order Sordariales.</title>
        <authorList>
            <person name="Hensen N."/>
            <person name="Bonometti L."/>
            <person name="Westerberg I."/>
            <person name="Brannstrom I.O."/>
            <person name="Guillou S."/>
            <person name="Cros-Aarteil S."/>
            <person name="Calhoun S."/>
            <person name="Haridas S."/>
            <person name="Kuo A."/>
            <person name="Mondo S."/>
            <person name="Pangilinan J."/>
            <person name="Riley R."/>
            <person name="LaButti K."/>
            <person name="Andreopoulos B."/>
            <person name="Lipzen A."/>
            <person name="Chen C."/>
            <person name="Yan M."/>
            <person name="Daum C."/>
            <person name="Ng V."/>
            <person name="Clum A."/>
            <person name="Steindorff A."/>
            <person name="Ohm R.A."/>
            <person name="Martin F."/>
            <person name="Silar P."/>
            <person name="Natvig D.O."/>
            <person name="Lalanne C."/>
            <person name="Gautier V."/>
            <person name="Ament-Velasquez S.L."/>
            <person name="Kruys A."/>
            <person name="Hutchinson M.I."/>
            <person name="Powell A.J."/>
            <person name="Barry K."/>
            <person name="Miller A.N."/>
            <person name="Grigoriev I.V."/>
            <person name="Debuchy R."/>
            <person name="Gladieux P."/>
            <person name="Hiltunen Thoren M."/>
            <person name="Johannesson H."/>
        </authorList>
    </citation>
    <scope>NUCLEOTIDE SEQUENCE [LARGE SCALE GENOMIC DNA]</scope>
    <source>
        <strain evidence="2">CBS 340.73</strain>
    </source>
</reference>
<organism evidence="1 2">
    <name type="scientific">Diplogelasinospora grovesii</name>
    <dbReference type="NCBI Taxonomy" id="303347"/>
    <lineage>
        <taxon>Eukaryota</taxon>
        <taxon>Fungi</taxon>
        <taxon>Dikarya</taxon>
        <taxon>Ascomycota</taxon>
        <taxon>Pezizomycotina</taxon>
        <taxon>Sordariomycetes</taxon>
        <taxon>Sordariomycetidae</taxon>
        <taxon>Sordariales</taxon>
        <taxon>Diplogelasinosporaceae</taxon>
        <taxon>Diplogelasinospora</taxon>
    </lineage>
</organism>
<comment type="caution">
    <text evidence="1">The sequence shown here is derived from an EMBL/GenBank/DDBJ whole genome shotgun (WGS) entry which is preliminary data.</text>
</comment>
<keyword evidence="2" id="KW-1185">Reference proteome</keyword>